<dbReference type="EMBL" id="FNBN01000002">
    <property type="protein sequence ID" value="SDF63533.1"/>
    <property type="molecule type" value="Genomic_DNA"/>
</dbReference>
<dbReference type="AlphaFoldDB" id="A0A1G7MP83"/>
<accession>A0A1G7MP83</accession>
<reference evidence="1 2" key="1">
    <citation type="submission" date="2016-10" db="EMBL/GenBank/DDBJ databases">
        <authorList>
            <person name="de Groot N.N."/>
        </authorList>
    </citation>
    <scope>NUCLEOTIDE SEQUENCE [LARGE SCALE GENOMIC DNA]</scope>
    <source>
        <strain evidence="1 2">DSM 527</strain>
    </source>
</reference>
<dbReference type="RefSeq" id="WP_089830933.1">
    <property type="nucleotide sequence ID" value="NZ_FNBN01000002.1"/>
</dbReference>
<sequence>MLHIVNDRTQASVSPMAFKTNGETGVANTNPQKGKQGVAKVIDLNQNKSVMLSYSPQLIISDQRTYSLHAPLSSKLSREDKYFMIENEMLGIVATGRTEAEAEHDFAQEFDFIYQRYNELSDGQMSERIQRIKTVLNTIVKEVTLN</sequence>
<proteinExistence type="predicted"/>
<dbReference type="STRING" id="104663.SAMN04488121_102514"/>
<name>A0A1G7MP83_CHIFI</name>
<organism evidence="1 2">
    <name type="scientific">Chitinophaga filiformis</name>
    <name type="common">Myxococcus filiformis</name>
    <name type="synonym">Flexibacter filiformis</name>
    <dbReference type="NCBI Taxonomy" id="104663"/>
    <lineage>
        <taxon>Bacteria</taxon>
        <taxon>Pseudomonadati</taxon>
        <taxon>Bacteroidota</taxon>
        <taxon>Chitinophagia</taxon>
        <taxon>Chitinophagales</taxon>
        <taxon>Chitinophagaceae</taxon>
        <taxon>Chitinophaga</taxon>
    </lineage>
</organism>
<evidence type="ECO:0000313" key="1">
    <source>
        <dbReference type="EMBL" id="SDF63533.1"/>
    </source>
</evidence>
<protein>
    <submittedName>
        <fullName evidence="1">Uncharacterized protein</fullName>
    </submittedName>
</protein>
<dbReference type="Proteomes" id="UP000199045">
    <property type="component" value="Unassembled WGS sequence"/>
</dbReference>
<evidence type="ECO:0000313" key="2">
    <source>
        <dbReference type="Proteomes" id="UP000199045"/>
    </source>
</evidence>
<gene>
    <name evidence="1" type="ORF">SAMN04488121_102514</name>
</gene>
<dbReference type="OrthoDB" id="673151at2"/>